<sequence>MPTRYSKPRLLLIQGALGLSSSELSAFNSLLQESNRVKSIIHMVEMYEPDVVLVEKSVYRDIQESALLKGLTLVLDIKQHRLERVAQYTGSPIISSELLESQKLKQCDSFHFEKFLEEHTSSGDSGKTPSKTLMFIRDGSNRLGCTILLMGAHSDELKKVKYVVRCAVTMAYNLLIETTFLLDQKAMFSSSPPSQVVNLIVTDGDLSVSSGKQILRTNEELYAETSSPFVKDALISSSVLGEIRHNIDEEGDSLLFKPNNPEDDGVNDVHVSHAQEVANQIDLEQEGTFPDNEKRPEKEQLHCPLVRAEESLEIPEDEGHKMDAMISSLDWGSILVMKSTCNAKRGTKCEHNALRIRLYQVFDIPLGRFLQDNLLNQTHQCWTCGESPEGHIFSYAHQGKLLTIQVRSLPLHKGLPGESEGKLWMWSRCKCIFQNEGSKNSKRVLLSSRSRDLSFGKFLQLSFSNPSLFSRQPDCSHPFHRDFHYFFGLGSVVAVFKYSTFTLYSVSLPPVKLEFSSLTKGESKDCEDIYMKGIMMFLDLEKALKAIESRCNKTTLNFQGSTLEFSEVEKMLKEERFQFEGSIKNNLSISSEVVVWTVYILPSPDPSMWE</sequence>
<name>A0A2G2Z7Y5_CAPAN</name>
<dbReference type="GO" id="GO:0005524">
    <property type="term" value="F:ATP binding"/>
    <property type="evidence" value="ECO:0007669"/>
    <property type="project" value="InterPro"/>
</dbReference>
<accession>A0A2G2Z7Y5</accession>
<proteinExistence type="predicted"/>
<dbReference type="STRING" id="4072.A0A2G2Z7Y5"/>
<dbReference type="InterPro" id="IPR027409">
    <property type="entry name" value="GroEL-like_apical_dom_sf"/>
</dbReference>
<evidence type="ECO:0000313" key="1">
    <source>
        <dbReference type="EMBL" id="PHT78118.1"/>
    </source>
</evidence>
<dbReference type="PANTHER" id="PTHR45748:SF4">
    <property type="entry name" value="1-PHOSPHATIDYLINOSITOL-3-PHOSPHATE 5-KINASE FAB1D-RELATED"/>
    <property type="match status" value="1"/>
</dbReference>
<reference evidence="1 2" key="2">
    <citation type="journal article" date="2017" name="Genome Biol.">
        <title>New reference genome sequences of hot pepper reveal the massive evolution of plant disease-resistance genes by retroduplication.</title>
        <authorList>
            <person name="Kim S."/>
            <person name="Park J."/>
            <person name="Yeom S.I."/>
            <person name="Kim Y.M."/>
            <person name="Seo E."/>
            <person name="Kim K.T."/>
            <person name="Kim M.S."/>
            <person name="Lee J.M."/>
            <person name="Cheong K."/>
            <person name="Shin H.S."/>
            <person name="Kim S.B."/>
            <person name="Han K."/>
            <person name="Lee J."/>
            <person name="Park M."/>
            <person name="Lee H.A."/>
            <person name="Lee H.Y."/>
            <person name="Lee Y."/>
            <person name="Oh S."/>
            <person name="Lee J.H."/>
            <person name="Choi E."/>
            <person name="Choi E."/>
            <person name="Lee S.E."/>
            <person name="Jeon J."/>
            <person name="Kim H."/>
            <person name="Choi G."/>
            <person name="Song H."/>
            <person name="Lee J."/>
            <person name="Lee S.C."/>
            <person name="Kwon J.K."/>
            <person name="Lee H.Y."/>
            <person name="Koo N."/>
            <person name="Hong Y."/>
            <person name="Kim R.W."/>
            <person name="Kang W.H."/>
            <person name="Huh J.H."/>
            <person name="Kang B.C."/>
            <person name="Yang T.J."/>
            <person name="Lee Y.H."/>
            <person name="Bennetzen J.L."/>
            <person name="Choi D."/>
        </authorList>
    </citation>
    <scope>NUCLEOTIDE SEQUENCE [LARGE SCALE GENOMIC DNA]</scope>
    <source>
        <strain evidence="2">cv. CM334</strain>
    </source>
</reference>
<dbReference type="Pfam" id="PF00118">
    <property type="entry name" value="Cpn60_TCP1"/>
    <property type="match status" value="1"/>
</dbReference>
<keyword evidence="2" id="KW-1185">Reference proteome</keyword>
<dbReference type="EMBL" id="AYRZ02000006">
    <property type="protein sequence ID" value="PHT78118.1"/>
    <property type="molecule type" value="Genomic_DNA"/>
</dbReference>
<gene>
    <name evidence="1" type="ORF">T459_16170</name>
</gene>
<dbReference type="FunFam" id="3.50.7.10:FF:000007">
    <property type="entry name" value="1-phosphatidylinositol 3-phosphate 5-kinase isoform X1"/>
    <property type="match status" value="1"/>
</dbReference>
<dbReference type="InterPro" id="IPR002423">
    <property type="entry name" value="Cpn60/GroEL/TCP-1"/>
</dbReference>
<dbReference type="PANTHER" id="PTHR45748">
    <property type="entry name" value="1-PHOSPHATIDYLINOSITOL 3-PHOSPHATE 5-KINASE-RELATED"/>
    <property type="match status" value="1"/>
</dbReference>
<evidence type="ECO:0000313" key="2">
    <source>
        <dbReference type="Proteomes" id="UP000222542"/>
    </source>
</evidence>
<dbReference type="AlphaFoldDB" id="A0A2G2Z7Y5"/>
<reference evidence="1 2" key="1">
    <citation type="journal article" date="2014" name="Nat. Genet.">
        <title>Genome sequence of the hot pepper provides insights into the evolution of pungency in Capsicum species.</title>
        <authorList>
            <person name="Kim S."/>
            <person name="Park M."/>
            <person name="Yeom S.I."/>
            <person name="Kim Y.M."/>
            <person name="Lee J.M."/>
            <person name="Lee H.A."/>
            <person name="Seo E."/>
            <person name="Choi J."/>
            <person name="Cheong K."/>
            <person name="Kim K.T."/>
            <person name="Jung K."/>
            <person name="Lee G.W."/>
            <person name="Oh S.K."/>
            <person name="Bae C."/>
            <person name="Kim S.B."/>
            <person name="Lee H.Y."/>
            <person name="Kim S.Y."/>
            <person name="Kim M.S."/>
            <person name="Kang B.C."/>
            <person name="Jo Y.D."/>
            <person name="Yang H.B."/>
            <person name="Jeong H.J."/>
            <person name="Kang W.H."/>
            <person name="Kwon J.K."/>
            <person name="Shin C."/>
            <person name="Lim J.Y."/>
            <person name="Park J.H."/>
            <person name="Huh J.H."/>
            <person name="Kim J.S."/>
            <person name="Kim B.D."/>
            <person name="Cohen O."/>
            <person name="Paran I."/>
            <person name="Suh M.C."/>
            <person name="Lee S.B."/>
            <person name="Kim Y.K."/>
            <person name="Shin Y."/>
            <person name="Noh S.J."/>
            <person name="Park J."/>
            <person name="Seo Y.S."/>
            <person name="Kwon S.Y."/>
            <person name="Kim H.A."/>
            <person name="Park J.M."/>
            <person name="Kim H.J."/>
            <person name="Choi S.B."/>
            <person name="Bosland P.W."/>
            <person name="Reeves G."/>
            <person name="Jo S.H."/>
            <person name="Lee B.W."/>
            <person name="Cho H.T."/>
            <person name="Choi H.S."/>
            <person name="Lee M.S."/>
            <person name="Yu Y."/>
            <person name="Do Choi Y."/>
            <person name="Park B.S."/>
            <person name="van Deynze A."/>
            <person name="Ashrafi H."/>
            <person name="Hill T."/>
            <person name="Kim W.T."/>
            <person name="Pai H.S."/>
            <person name="Ahn H.K."/>
            <person name="Yeam I."/>
            <person name="Giovannoni J.J."/>
            <person name="Rose J.K."/>
            <person name="Sorensen I."/>
            <person name="Lee S.J."/>
            <person name="Kim R.W."/>
            <person name="Choi I.Y."/>
            <person name="Choi B.S."/>
            <person name="Lim J.S."/>
            <person name="Lee Y.H."/>
            <person name="Choi D."/>
        </authorList>
    </citation>
    <scope>NUCLEOTIDE SEQUENCE [LARGE SCALE GENOMIC DNA]</scope>
    <source>
        <strain evidence="2">cv. CM334</strain>
    </source>
</reference>
<dbReference type="Gene3D" id="3.50.7.10">
    <property type="entry name" value="GroEL"/>
    <property type="match status" value="1"/>
</dbReference>
<dbReference type="SUPFAM" id="SSF52029">
    <property type="entry name" value="GroEL apical domain-like"/>
    <property type="match status" value="1"/>
</dbReference>
<protein>
    <submittedName>
        <fullName evidence="1">Uncharacterized protein</fullName>
    </submittedName>
</protein>
<dbReference type="Gramene" id="PHT78118">
    <property type="protein sequence ID" value="PHT78118"/>
    <property type="gene ID" value="T459_16170"/>
</dbReference>
<dbReference type="OMA" id="FHEANYE"/>
<comment type="caution">
    <text evidence="1">The sequence shown here is derived from an EMBL/GenBank/DDBJ whole genome shotgun (WGS) entry which is preliminary data.</text>
</comment>
<organism evidence="1 2">
    <name type="scientific">Capsicum annuum</name>
    <name type="common">Capsicum pepper</name>
    <dbReference type="NCBI Taxonomy" id="4072"/>
    <lineage>
        <taxon>Eukaryota</taxon>
        <taxon>Viridiplantae</taxon>
        <taxon>Streptophyta</taxon>
        <taxon>Embryophyta</taxon>
        <taxon>Tracheophyta</taxon>
        <taxon>Spermatophyta</taxon>
        <taxon>Magnoliopsida</taxon>
        <taxon>eudicotyledons</taxon>
        <taxon>Gunneridae</taxon>
        <taxon>Pentapetalae</taxon>
        <taxon>asterids</taxon>
        <taxon>lamiids</taxon>
        <taxon>Solanales</taxon>
        <taxon>Solanaceae</taxon>
        <taxon>Solanoideae</taxon>
        <taxon>Capsiceae</taxon>
        <taxon>Capsicum</taxon>
    </lineage>
</organism>
<dbReference type="Proteomes" id="UP000222542">
    <property type="component" value="Unassembled WGS sequence"/>
</dbReference>